<gene>
    <name evidence="6" type="ORF">Poly59_23850</name>
</gene>
<reference evidence="6 7" key="1">
    <citation type="submission" date="2019-02" db="EMBL/GenBank/DDBJ databases">
        <title>Deep-cultivation of Planctomycetes and their phenomic and genomic characterization uncovers novel biology.</title>
        <authorList>
            <person name="Wiegand S."/>
            <person name="Jogler M."/>
            <person name="Boedeker C."/>
            <person name="Pinto D."/>
            <person name="Vollmers J."/>
            <person name="Rivas-Marin E."/>
            <person name="Kohn T."/>
            <person name="Peeters S.H."/>
            <person name="Heuer A."/>
            <person name="Rast P."/>
            <person name="Oberbeckmann S."/>
            <person name="Bunk B."/>
            <person name="Jeske O."/>
            <person name="Meyerdierks A."/>
            <person name="Storesund J.E."/>
            <person name="Kallscheuer N."/>
            <person name="Luecker S."/>
            <person name="Lage O.M."/>
            <person name="Pohl T."/>
            <person name="Merkel B.J."/>
            <person name="Hornburger P."/>
            <person name="Mueller R.-W."/>
            <person name="Bruemmer F."/>
            <person name="Labrenz M."/>
            <person name="Spormann A.M."/>
            <person name="Op Den Camp H."/>
            <person name="Overmann J."/>
            <person name="Amann R."/>
            <person name="Jetten M.S.M."/>
            <person name="Mascher T."/>
            <person name="Medema M.H."/>
            <person name="Devos D.P."/>
            <person name="Kaster A.-K."/>
            <person name="Ovreas L."/>
            <person name="Rohde M."/>
            <person name="Galperin M.Y."/>
            <person name="Jogler C."/>
        </authorList>
    </citation>
    <scope>NUCLEOTIDE SEQUENCE [LARGE SCALE GENOMIC DNA]</scope>
    <source>
        <strain evidence="6 7">Poly59</strain>
    </source>
</reference>
<accession>A0A5C6F9B4</accession>
<name>A0A5C6F9B4_9BACT</name>
<dbReference type="EMBL" id="SJPX01000002">
    <property type="protein sequence ID" value="TWU56081.1"/>
    <property type="molecule type" value="Genomic_DNA"/>
</dbReference>
<proteinExistence type="predicted"/>
<comment type="subcellular location">
    <subcellularLocation>
        <location evidence="1">Membrane</location>
        <topology evidence="1">Single-pass membrane protein</topology>
    </subcellularLocation>
</comment>
<evidence type="ECO:0000256" key="4">
    <source>
        <dbReference type="ARBA" id="ARBA00023136"/>
    </source>
</evidence>
<evidence type="ECO:0000256" key="1">
    <source>
        <dbReference type="ARBA" id="ARBA00004167"/>
    </source>
</evidence>
<feature type="transmembrane region" description="Helical" evidence="5">
    <location>
        <begin position="21"/>
        <end position="41"/>
    </location>
</feature>
<dbReference type="Pfam" id="PF04228">
    <property type="entry name" value="Zn_peptidase"/>
    <property type="match status" value="1"/>
</dbReference>
<organism evidence="6 7">
    <name type="scientific">Rubripirellula reticaptiva</name>
    <dbReference type="NCBI Taxonomy" id="2528013"/>
    <lineage>
        <taxon>Bacteria</taxon>
        <taxon>Pseudomonadati</taxon>
        <taxon>Planctomycetota</taxon>
        <taxon>Planctomycetia</taxon>
        <taxon>Pirellulales</taxon>
        <taxon>Pirellulaceae</taxon>
        <taxon>Rubripirellula</taxon>
    </lineage>
</organism>
<keyword evidence="2 5" id="KW-0812">Transmembrane</keyword>
<protein>
    <submittedName>
        <fullName evidence="6">Putative neutral zinc metallopeptidase</fullName>
    </submittedName>
</protein>
<dbReference type="OrthoDB" id="9774900at2"/>
<keyword evidence="3 5" id="KW-1133">Transmembrane helix</keyword>
<keyword evidence="7" id="KW-1185">Reference proteome</keyword>
<dbReference type="AlphaFoldDB" id="A0A5C6F9B4"/>
<sequence>MKWRGRRQSENVVDRRGARGTAVVGGGIGVLILAMIVGLLGGDPRQVMQQAGQAKPAAVQNGGKELSQQDIERGEFVGTVLADTEDVWTKLFAQSGLKYEKPQLELFTQTTQSACGTASSAAGPFYCPADQKVYLDTAFFDQLDRQLNAPGDFAQAYVVAHEVGHHVQNLLGKTSELDKARQRLPEVEYNKLSVRLELQADFYAGVMFHHAQREKRILEEGDIEEGLRAAAAIGDDTLQKRSTGRANQESFTHGSSAQRVRWFMKGLETGDPGQGDTFAAEQL</sequence>
<dbReference type="InterPro" id="IPR007343">
    <property type="entry name" value="Uncharacterised_pept_Zn_put"/>
</dbReference>
<dbReference type="RefSeq" id="WP_146534144.1">
    <property type="nucleotide sequence ID" value="NZ_SJPX01000002.1"/>
</dbReference>
<dbReference type="PANTHER" id="PTHR30168:SF0">
    <property type="entry name" value="INNER MEMBRANE PROTEIN"/>
    <property type="match status" value="1"/>
</dbReference>
<evidence type="ECO:0000256" key="2">
    <source>
        <dbReference type="ARBA" id="ARBA00022692"/>
    </source>
</evidence>
<evidence type="ECO:0000256" key="5">
    <source>
        <dbReference type="SAM" id="Phobius"/>
    </source>
</evidence>
<keyword evidence="4 5" id="KW-0472">Membrane</keyword>
<evidence type="ECO:0000256" key="3">
    <source>
        <dbReference type="ARBA" id="ARBA00022989"/>
    </source>
</evidence>
<dbReference type="PANTHER" id="PTHR30168">
    <property type="entry name" value="PUTATIVE MEMBRANE PROTEIN YPFJ"/>
    <property type="match status" value="1"/>
</dbReference>
<evidence type="ECO:0000313" key="7">
    <source>
        <dbReference type="Proteomes" id="UP000317977"/>
    </source>
</evidence>
<evidence type="ECO:0000313" key="6">
    <source>
        <dbReference type="EMBL" id="TWU56081.1"/>
    </source>
</evidence>
<comment type="caution">
    <text evidence="6">The sequence shown here is derived from an EMBL/GenBank/DDBJ whole genome shotgun (WGS) entry which is preliminary data.</text>
</comment>
<dbReference type="GO" id="GO:0016020">
    <property type="term" value="C:membrane"/>
    <property type="evidence" value="ECO:0007669"/>
    <property type="project" value="UniProtKB-SubCell"/>
</dbReference>
<dbReference type="Proteomes" id="UP000317977">
    <property type="component" value="Unassembled WGS sequence"/>
</dbReference>